<feature type="domain" description="FAR1" evidence="1">
    <location>
        <begin position="46"/>
        <end position="108"/>
    </location>
</feature>
<dbReference type="InterPro" id="IPR004330">
    <property type="entry name" value="FAR1_DNA_bnd_dom"/>
</dbReference>
<reference evidence="2" key="1">
    <citation type="submission" date="2019-10" db="EMBL/GenBank/DDBJ databases">
        <authorList>
            <person name="Zhang R."/>
            <person name="Pan Y."/>
            <person name="Wang J."/>
            <person name="Ma R."/>
            <person name="Yu S."/>
        </authorList>
    </citation>
    <scope>NUCLEOTIDE SEQUENCE</scope>
    <source>
        <strain evidence="2">LA-IB0</strain>
        <tissue evidence="2">Leaf</tissue>
    </source>
</reference>
<proteinExistence type="predicted"/>
<comment type="caution">
    <text evidence="2">The sequence shown here is derived from an EMBL/GenBank/DDBJ whole genome shotgun (WGS) entry which is preliminary data.</text>
</comment>
<protein>
    <recommendedName>
        <fullName evidence="1">FAR1 domain-containing protein</fullName>
    </recommendedName>
</protein>
<dbReference type="EMBL" id="WHWC01000015">
    <property type="protein sequence ID" value="KAG8369030.1"/>
    <property type="molecule type" value="Genomic_DNA"/>
</dbReference>
<organism evidence="2 3">
    <name type="scientific">Buddleja alternifolia</name>
    <dbReference type="NCBI Taxonomy" id="168488"/>
    <lineage>
        <taxon>Eukaryota</taxon>
        <taxon>Viridiplantae</taxon>
        <taxon>Streptophyta</taxon>
        <taxon>Embryophyta</taxon>
        <taxon>Tracheophyta</taxon>
        <taxon>Spermatophyta</taxon>
        <taxon>Magnoliopsida</taxon>
        <taxon>eudicotyledons</taxon>
        <taxon>Gunneridae</taxon>
        <taxon>Pentapetalae</taxon>
        <taxon>asterids</taxon>
        <taxon>lamiids</taxon>
        <taxon>Lamiales</taxon>
        <taxon>Scrophulariaceae</taxon>
        <taxon>Buddlejeae</taxon>
        <taxon>Buddleja</taxon>
    </lineage>
</organism>
<dbReference type="Pfam" id="PF03101">
    <property type="entry name" value="FAR1"/>
    <property type="match status" value="1"/>
</dbReference>
<dbReference type="PANTHER" id="PTHR47718">
    <property type="entry name" value="OS01G0519700 PROTEIN"/>
    <property type="match status" value="1"/>
</dbReference>
<gene>
    <name evidence="2" type="ORF">BUALT_Bualt15G0107800</name>
</gene>
<evidence type="ECO:0000259" key="1">
    <source>
        <dbReference type="Pfam" id="PF03101"/>
    </source>
</evidence>
<dbReference type="PANTHER" id="PTHR47718:SF17">
    <property type="entry name" value="PROTEIN FAR1-RELATED SEQUENCE 5-LIKE"/>
    <property type="match status" value="1"/>
</dbReference>
<evidence type="ECO:0000313" key="3">
    <source>
        <dbReference type="Proteomes" id="UP000826271"/>
    </source>
</evidence>
<keyword evidence="3" id="KW-1185">Reference proteome</keyword>
<evidence type="ECO:0000313" key="2">
    <source>
        <dbReference type="EMBL" id="KAG8369030.1"/>
    </source>
</evidence>
<dbReference type="AlphaFoldDB" id="A0AAV6WPX3"/>
<sequence>MSGKTNEEVHMLNKLKEQTKDESSDNLVQQLEEQLLSCVLRVYPDTKLVRQKWFHCSCQGVKNEKRGGQGAYVRNELRAVCPAEIRFECSKDGCCKVVKFVKDHNHTMALSHKRHFLKSGRHVSESNGSVLESFGNAGIKLSDGISYLINESVGPQNVSFTSKDAYNYHYSKQGKIF</sequence>
<dbReference type="Proteomes" id="UP000826271">
    <property type="component" value="Unassembled WGS sequence"/>
</dbReference>
<name>A0AAV6WPX3_9LAMI</name>
<accession>A0AAV6WPX3</accession>